<reference evidence="7 8" key="1">
    <citation type="submission" date="2022-04" db="EMBL/GenBank/DDBJ databases">
        <title>Positive selection, recombination, and allopatry shape intraspecific diversity of widespread and dominant cyanobacteria.</title>
        <authorList>
            <person name="Wei J."/>
            <person name="Shu W."/>
            <person name="Hu C."/>
        </authorList>
    </citation>
    <scope>NUCLEOTIDE SEQUENCE [LARGE SCALE GENOMIC DNA]</scope>
    <source>
        <strain evidence="7 8">GB2-A4</strain>
    </source>
</reference>
<evidence type="ECO:0000256" key="2">
    <source>
        <dbReference type="ARBA" id="ARBA00022692"/>
    </source>
</evidence>
<dbReference type="EMBL" id="JAMPKM010000002">
    <property type="protein sequence ID" value="MEP0816258.1"/>
    <property type="molecule type" value="Genomic_DNA"/>
</dbReference>
<keyword evidence="4 5" id="KW-0472">Membrane</keyword>
<evidence type="ECO:0000256" key="4">
    <source>
        <dbReference type="ARBA" id="ARBA00023136"/>
    </source>
</evidence>
<proteinExistence type="predicted"/>
<organism evidence="7 8">
    <name type="scientific">Trichocoleus desertorum GB2-A4</name>
    <dbReference type="NCBI Taxonomy" id="2933944"/>
    <lineage>
        <taxon>Bacteria</taxon>
        <taxon>Bacillati</taxon>
        <taxon>Cyanobacteriota</taxon>
        <taxon>Cyanophyceae</taxon>
        <taxon>Leptolyngbyales</taxon>
        <taxon>Trichocoleusaceae</taxon>
        <taxon>Trichocoleus</taxon>
    </lineage>
</organism>
<name>A0ABV0J3B4_9CYAN</name>
<dbReference type="PANTHER" id="PTHR33507:SF3">
    <property type="entry name" value="INNER MEMBRANE PROTEIN YBBJ"/>
    <property type="match status" value="1"/>
</dbReference>
<dbReference type="InterPro" id="IPR012340">
    <property type="entry name" value="NA-bd_OB-fold"/>
</dbReference>
<dbReference type="Gene3D" id="2.40.50.140">
    <property type="entry name" value="Nucleic acid-binding proteins"/>
    <property type="match status" value="1"/>
</dbReference>
<dbReference type="Pfam" id="PF01957">
    <property type="entry name" value="NfeD"/>
    <property type="match status" value="1"/>
</dbReference>
<feature type="transmembrane region" description="Helical" evidence="5">
    <location>
        <begin position="53"/>
        <end position="71"/>
    </location>
</feature>
<feature type="domain" description="NfeD-like C-terminal" evidence="6">
    <location>
        <begin position="92"/>
        <end position="137"/>
    </location>
</feature>
<accession>A0ABV0J3B4</accession>
<evidence type="ECO:0000313" key="8">
    <source>
        <dbReference type="Proteomes" id="UP001464891"/>
    </source>
</evidence>
<evidence type="ECO:0000256" key="3">
    <source>
        <dbReference type="ARBA" id="ARBA00022989"/>
    </source>
</evidence>
<dbReference type="RefSeq" id="WP_190433515.1">
    <property type="nucleotide sequence ID" value="NZ_JAMPKM010000002.1"/>
</dbReference>
<protein>
    <submittedName>
        <fullName evidence="7">NfeD family protein</fullName>
    </submittedName>
</protein>
<gene>
    <name evidence="7" type="ORF">NC998_04015</name>
</gene>
<dbReference type="PANTHER" id="PTHR33507">
    <property type="entry name" value="INNER MEMBRANE PROTEIN YBBJ"/>
    <property type="match status" value="1"/>
</dbReference>
<evidence type="ECO:0000256" key="5">
    <source>
        <dbReference type="SAM" id="Phobius"/>
    </source>
</evidence>
<evidence type="ECO:0000313" key="7">
    <source>
        <dbReference type="EMBL" id="MEP0816258.1"/>
    </source>
</evidence>
<keyword evidence="8" id="KW-1185">Reference proteome</keyword>
<dbReference type="InterPro" id="IPR002810">
    <property type="entry name" value="NfeD-like_C"/>
</dbReference>
<feature type="transmembrane region" description="Helical" evidence="5">
    <location>
        <begin position="6"/>
        <end position="23"/>
    </location>
</feature>
<sequence>MPFGPTVIWLLAGVGFCLVELLLPTAFVASMMGVSAFIVALISLVLPQLSWQIILWMVISVALVVLVQRWVPKQKASAIADATEAETLTEILPGKTGRVLYEGNSWQAQCDDETLAIAPQQKVCVVGRKGTTLLVMPENLLHH</sequence>
<evidence type="ECO:0000259" key="6">
    <source>
        <dbReference type="Pfam" id="PF01957"/>
    </source>
</evidence>
<dbReference type="Proteomes" id="UP001464891">
    <property type="component" value="Unassembled WGS sequence"/>
</dbReference>
<keyword evidence="2 5" id="KW-0812">Transmembrane</keyword>
<dbReference type="InterPro" id="IPR052165">
    <property type="entry name" value="Membrane_assoc_protease"/>
</dbReference>
<evidence type="ECO:0000256" key="1">
    <source>
        <dbReference type="ARBA" id="ARBA00004141"/>
    </source>
</evidence>
<comment type="caution">
    <text evidence="7">The sequence shown here is derived from an EMBL/GenBank/DDBJ whole genome shotgun (WGS) entry which is preliminary data.</text>
</comment>
<keyword evidence="3 5" id="KW-1133">Transmembrane helix</keyword>
<comment type="subcellular location">
    <subcellularLocation>
        <location evidence="1">Membrane</location>
        <topology evidence="1">Multi-pass membrane protein</topology>
    </subcellularLocation>
</comment>